<dbReference type="Pfam" id="PF00028">
    <property type="entry name" value="Cadherin"/>
    <property type="match status" value="2"/>
</dbReference>
<feature type="domain" description="Cadherin" evidence="9">
    <location>
        <begin position="229"/>
        <end position="324"/>
    </location>
</feature>
<keyword evidence="3" id="KW-0677">Repeat</keyword>
<feature type="domain" description="Cadherin" evidence="9">
    <location>
        <begin position="448"/>
        <end position="567"/>
    </location>
</feature>
<keyword evidence="2 8" id="KW-0812">Transmembrane</keyword>
<dbReference type="SUPFAM" id="SSF49313">
    <property type="entry name" value="Cadherin-like"/>
    <property type="match status" value="6"/>
</dbReference>
<feature type="domain" description="Cadherin" evidence="9">
    <location>
        <begin position="824"/>
        <end position="931"/>
    </location>
</feature>
<evidence type="ECO:0000256" key="5">
    <source>
        <dbReference type="ARBA" id="ARBA00022989"/>
    </source>
</evidence>
<dbReference type="PRINTS" id="PR00205">
    <property type="entry name" value="CADHERIN"/>
</dbReference>
<evidence type="ECO:0000256" key="4">
    <source>
        <dbReference type="ARBA" id="ARBA00022837"/>
    </source>
</evidence>
<evidence type="ECO:0000256" key="7">
    <source>
        <dbReference type="PROSITE-ProRule" id="PRU00043"/>
    </source>
</evidence>
<dbReference type="Gene3D" id="2.60.40.60">
    <property type="entry name" value="Cadherins"/>
    <property type="match status" value="10"/>
</dbReference>
<keyword evidence="5 8" id="KW-1133">Transmembrane helix</keyword>
<feature type="domain" description="Cadherin" evidence="9">
    <location>
        <begin position="343"/>
        <end position="430"/>
    </location>
</feature>
<proteinExistence type="predicted"/>
<name>A0ABQ9J829_9CUCU</name>
<feature type="domain" description="Cadherin" evidence="9">
    <location>
        <begin position="678"/>
        <end position="817"/>
    </location>
</feature>
<dbReference type="InterPro" id="IPR020894">
    <property type="entry name" value="Cadherin_CS"/>
</dbReference>
<comment type="subcellular location">
    <subcellularLocation>
        <location evidence="1">Membrane</location>
    </subcellularLocation>
</comment>
<gene>
    <name evidence="10" type="ORF">NQ317_003206</name>
</gene>
<keyword evidence="11" id="KW-1185">Reference proteome</keyword>
<evidence type="ECO:0000313" key="11">
    <source>
        <dbReference type="Proteomes" id="UP001162164"/>
    </source>
</evidence>
<sequence length="1745" mass="196651">MGKLGPGPSSALPVIAVRNMFTELTDRRDSQRCPKTLGQRWLTTVRVSEIPLRVIMTYLDREDVQGAKWGINMANLLKALTFMLIISNAYSFEIEAGSDDVNVTAIEGDRYLISMNENNHDFDDGTIPNTLIFTIIGADATPTVSFVGSSFTYKIETEDSSYLFYATQSFDYETQERNYGFNLIVSGQYTYVSFTIINIDDEPPSLTSPQCNFDENTIYTNANSNCSCTVSDPDGWLDQMTFEIVPNTGGEEDIFALEYRDSPNDTVYSWPVYVTVRQELNYQNVTFYLFDIRAEDGASHSTTPNELVRAFINVNDLPDTPPQWTNYFTFQQFEEQEEQTFSVTAIDGDYGLNYEINYKKLWEDDEEANYISIDEKDGTIHVGKIDRDKNDISMYNFEINAYEVPDAPLWNTSLNISFYIIDIDNNAPLVVNITDASFSNITFDSNDTDKSTNMSFLENTSGTLNLTINVRDIDTGENAQFSIELEDIENEYNIAYTDAFYIVPTAGYRTGQFQISVRNVTYLDYEVPEWVHISFNVLTKGTLDPNKEDRLLVDITLIDYNDELPIFNDTEYVVYINETAKNGDLITQITATDRDAEDAILAYSLIGSSYTNRVLTIGSDTGEIYVNSDNAFDYDTVNPIFVQVRATDKALHNATVPLTINLLDVNNKVPTITVGDPINVDENQNATTKLNCTITASDVDTTADLTAEIDWDRSYAMKNSRRLDMDNDTIRQQVGFLDVSFYSQDEDEEYVRDIVIDLVVNSNNPNETAPDFELFDSLYLYLIVTDWNTDPEFLQNQNASALILISINDINDNTPYFPEADLPESERENRTIQENAPQTASAGSIVAIDLDVDDTVTYNCTAVDPNFDWLDINTNTGAFTVKSSNLIDADTYKTFYFNYSCTASDNGFTHTSDPLIVHFYIIDTNNKVPVISIDNDVYVDEKSPASTVVTGGEIGTEDADRDIPFHTVECSFSERNGSCFDSFVIESNVLKVRYGDTDINRDEGQATYSCNMRCQDNPDGLQNDQNPNSVDVSFTIHLNDINDHTPELVINEASTAENINADSVIGTILAKDIDEGDNAEIVFNISKVLKDDGSEVSNLFDVQVDDDYKLADKGTPPNSAFYDFTLNVQKWNFEAPRFIYPSSDNQTFILLSDQQQESPLILFRTNESEYLPNFVASDNSESDVCEKWDISFSFEQTSPDSNTVFTMVENGTCSAQLQINNRYSADSSLGITYYLNLTASVNEGDPQEGEASYTASRTIVINFLDNNQRPVFNQSTWEFSFFEEDATQTQELEIKATYEVEDSEDLPIFYYLVTTNETIAALFNVNQTTGLITLNGKLDYETDEEFVFEIVASNDSSVSDNSQSSLTVTCHVIDINDNVPQWVRSNFFGAIMSEYIRNTPILTIEATDADKIDEGKLKYYINSSITINGTGLTNIPEEPFSLSETSGEIRLNFQMDRTMTGYFRFDVTVWDVVDPYGNGPHWNTTSVTIVVITSDNIVDFRFYNTIEEVQNRELDMLRVISSILNYDAYRQNIDKETQDGVELDDQTFASLYFIDSDIIYEAVQADTILRLVSNINTFSQLVGTLRNETELILMSFPSTSTSSENLEEVLRAWLVGVSVVLGALCVILLVTFVLKTRELNNRITNLTTRKFGSQESGLNRLGISAPTTNKHAIEGSNPMFRLNSDEIKRDLRDFDETSVRSGDSDLIGVEDNHQFDYAPNAPKKLTETMIEEHEVFSAKSCSRSI</sequence>
<evidence type="ECO:0000256" key="3">
    <source>
        <dbReference type="ARBA" id="ARBA00022737"/>
    </source>
</evidence>
<evidence type="ECO:0000256" key="2">
    <source>
        <dbReference type="ARBA" id="ARBA00022692"/>
    </source>
</evidence>
<feature type="domain" description="Cadherin" evidence="9">
    <location>
        <begin position="1398"/>
        <end position="1502"/>
    </location>
</feature>
<feature type="transmembrane region" description="Helical" evidence="8">
    <location>
        <begin position="1612"/>
        <end position="1634"/>
    </location>
</feature>
<dbReference type="PROSITE" id="PS50268">
    <property type="entry name" value="CADHERIN_2"/>
    <property type="match status" value="9"/>
</dbReference>
<dbReference type="PROSITE" id="PS00232">
    <property type="entry name" value="CADHERIN_1"/>
    <property type="match status" value="1"/>
</dbReference>
<dbReference type="CDD" id="cd11304">
    <property type="entry name" value="Cadherin_repeat"/>
    <property type="match status" value="6"/>
</dbReference>
<keyword evidence="6 8" id="KW-0472">Membrane</keyword>
<comment type="caution">
    <text evidence="10">The sequence shown here is derived from an EMBL/GenBank/DDBJ whole genome shotgun (WGS) entry which is preliminary data.</text>
</comment>
<feature type="domain" description="Cadherin" evidence="9">
    <location>
        <begin position="1273"/>
        <end position="1382"/>
    </location>
</feature>
<keyword evidence="4 7" id="KW-0106">Calcium</keyword>
<accession>A0ABQ9J829</accession>
<evidence type="ECO:0000259" key="9">
    <source>
        <dbReference type="PROSITE" id="PS50268"/>
    </source>
</evidence>
<evidence type="ECO:0000256" key="6">
    <source>
        <dbReference type="ARBA" id="ARBA00023136"/>
    </source>
</evidence>
<dbReference type="InterPro" id="IPR015919">
    <property type="entry name" value="Cadherin-like_sf"/>
</dbReference>
<organism evidence="10 11">
    <name type="scientific">Molorchus minor</name>
    <dbReference type="NCBI Taxonomy" id="1323400"/>
    <lineage>
        <taxon>Eukaryota</taxon>
        <taxon>Metazoa</taxon>
        <taxon>Ecdysozoa</taxon>
        <taxon>Arthropoda</taxon>
        <taxon>Hexapoda</taxon>
        <taxon>Insecta</taxon>
        <taxon>Pterygota</taxon>
        <taxon>Neoptera</taxon>
        <taxon>Endopterygota</taxon>
        <taxon>Coleoptera</taxon>
        <taxon>Polyphaga</taxon>
        <taxon>Cucujiformia</taxon>
        <taxon>Chrysomeloidea</taxon>
        <taxon>Cerambycidae</taxon>
        <taxon>Lamiinae</taxon>
        <taxon>Monochamini</taxon>
        <taxon>Molorchus</taxon>
    </lineage>
</organism>
<reference evidence="10" key="1">
    <citation type="journal article" date="2023" name="Insect Mol. Biol.">
        <title>Genome sequencing provides insights into the evolution of gene families encoding plant cell wall-degrading enzymes in longhorned beetles.</title>
        <authorList>
            <person name="Shin N.R."/>
            <person name="Okamura Y."/>
            <person name="Kirsch R."/>
            <person name="Pauchet Y."/>
        </authorList>
    </citation>
    <scope>NUCLEOTIDE SEQUENCE</scope>
    <source>
        <strain evidence="10">MMC_N1</strain>
    </source>
</reference>
<protein>
    <recommendedName>
        <fullName evidence="9">Cadherin domain-containing protein</fullName>
    </recommendedName>
</protein>
<dbReference type="Proteomes" id="UP001162164">
    <property type="component" value="Unassembled WGS sequence"/>
</dbReference>
<feature type="domain" description="Cadherin" evidence="9">
    <location>
        <begin position="568"/>
        <end position="672"/>
    </location>
</feature>
<evidence type="ECO:0000256" key="1">
    <source>
        <dbReference type="ARBA" id="ARBA00004370"/>
    </source>
</evidence>
<dbReference type="SMART" id="SM00112">
    <property type="entry name" value="CA"/>
    <property type="match status" value="8"/>
</dbReference>
<feature type="domain" description="Cadherin" evidence="9">
    <location>
        <begin position="931"/>
        <end position="1048"/>
    </location>
</feature>
<evidence type="ECO:0000256" key="8">
    <source>
        <dbReference type="SAM" id="Phobius"/>
    </source>
</evidence>
<dbReference type="EMBL" id="JAPWTJ010001042">
    <property type="protein sequence ID" value="KAJ8974156.1"/>
    <property type="molecule type" value="Genomic_DNA"/>
</dbReference>
<dbReference type="InterPro" id="IPR002126">
    <property type="entry name" value="Cadherin-like_dom"/>
</dbReference>
<dbReference type="PANTHER" id="PTHR24026">
    <property type="entry name" value="FAT ATYPICAL CADHERIN-RELATED"/>
    <property type="match status" value="1"/>
</dbReference>
<dbReference type="PANTHER" id="PTHR24026:SF126">
    <property type="entry name" value="PROTOCADHERIN FAT 4"/>
    <property type="match status" value="1"/>
</dbReference>
<evidence type="ECO:0000313" key="10">
    <source>
        <dbReference type="EMBL" id="KAJ8974156.1"/>
    </source>
</evidence>